<dbReference type="SUPFAM" id="SSF46689">
    <property type="entry name" value="Homeodomain-like"/>
    <property type="match status" value="1"/>
</dbReference>
<comment type="caution">
    <text evidence="6">The sequence shown here is derived from an EMBL/GenBank/DDBJ whole genome shotgun (WGS) entry which is preliminary data.</text>
</comment>
<name>A0A243Q3B5_9ACTN</name>
<dbReference type="EMBL" id="NGFO01000053">
    <property type="protein sequence ID" value="OUC75744.1"/>
    <property type="molecule type" value="Genomic_DNA"/>
</dbReference>
<keyword evidence="1" id="KW-0805">Transcription regulation</keyword>
<dbReference type="GO" id="GO:0003700">
    <property type="term" value="F:DNA-binding transcription factor activity"/>
    <property type="evidence" value="ECO:0007669"/>
    <property type="project" value="TreeGrafter"/>
</dbReference>
<feature type="DNA-binding region" description="H-T-H motif" evidence="4">
    <location>
        <begin position="40"/>
        <end position="59"/>
    </location>
</feature>
<evidence type="ECO:0000256" key="2">
    <source>
        <dbReference type="ARBA" id="ARBA00023125"/>
    </source>
</evidence>
<dbReference type="Proteomes" id="UP000194632">
    <property type="component" value="Unassembled WGS sequence"/>
</dbReference>
<dbReference type="InterPro" id="IPR001647">
    <property type="entry name" value="HTH_TetR"/>
</dbReference>
<reference evidence="6 7" key="1">
    <citation type="submission" date="2017-05" db="EMBL/GenBank/DDBJ databases">
        <title>Biotechnological potential of actinobacteria isolated from South African environments.</title>
        <authorList>
            <person name="Le Roes-Hill M."/>
            <person name="Prins A."/>
            <person name="Durrell K.A."/>
        </authorList>
    </citation>
    <scope>NUCLEOTIDE SEQUENCE [LARGE SCALE GENOMIC DNA]</scope>
    <source>
        <strain evidence="6">BS2</strain>
    </source>
</reference>
<accession>A0A243Q3B5</accession>
<feature type="domain" description="HTH tetR-type" evidence="5">
    <location>
        <begin position="17"/>
        <end position="77"/>
    </location>
</feature>
<keyword evidence="7" id="KW-1185">Reference proteome</keyword>
<keyword evidence="3" id="KW-0804">Transcription</keyword>
<evidence type="ECO:0000256" key="4">
    <source>
        <dbReference type="PROSITE-ProRule" id="PRU00335"/>
    </source>
</evidence>
<evidence type="ECO:0000256" key="1">
    <source>
        <dbReference type="ARBA" id="ARBA00023015"/>
    </source>
</evidence>
<dbReference type="OrthoDB" id="3358037at2"/>
<dbReference type="Gene3D" id="1.10.357.10">
    <property type="entry name" value="Tetracycline Repressor, domain 2"/>
    <property type="match status" value="1"/>
</dbReference>
<sequence>MPKADPVSRRERPAKPALSRSAIVDAAVALLEREGVDKVTMRRVAAELDTGPASLYVYVRNTASLHALILDRLLGGLDLEWDGSEPWRARLTRVMTDYTDLLAQRAALARAALFVWPDGPNYLDLLELLLRLLDAAGADARTSAWAVDLLLQQAGASAAESATRALGTGQDLDDLTITLQSADPTRHATLCRIGTDLLLAGNSRERTQWAFDALIAGILSLPPAPAKLT</sequence>
<dbReference type="AlphaFoldDB" id="A0A243Q3B5"/>
<evidence type="ECO:0000256" key="3">
    <source>
        <dbReference type="ARBA" id="ARBA00023163"/>
    </source>
</evidence>
<protein>
    <recommendedName>
        <fullName evidence="5">HTH tetR-type domain-containing protein</fullName>
    </recommendedName>
</protein>
<dbReference type="RefSeq" id="WP_086537830.1">
    <property type="nucleotide sequence ID" value="NZ_NGFO01000053.1"/>
</dbReference>
<dbReference type="PANTHER" id="PTHR30055:SF151">
    <property type="entry name" value="TRANSCRIPTIONAL REGULATORY PROTEIN"/>
    <property type="match status" value="1"/>
</dbReference>
<dbReference type="GO" id="GO:0000976">
    <property type="term" value="F:transcription cis-regulatory region binding"/>
    <property type="evidence" value="ECO:0007669"/>
    <property type="project" value="TreeGrafter"/>
</dbReference>
<organism evidence="6 7">
    <name type="scientific">Gordonia lacunae</name>
    <dbReference type="NCBI Taxonomy" id="417102"/>
    <lineage>
        <taxon>Bacteria</taxon>
        <taxon>Bacillati</taxon>
        <taxon>Actinomycetota</taxon>
        <taxon>Actinomycetes</taxon>
        <taxon>Mycobacteriales</taxon>
        <taxon>Gordoniaceae</taxon>
        <taxon>Gordonia</taxon>
    </lineage>
</organism>
<gene>
    <name evidence="6" type="ORF">CA982_25090</name>
</gene>
<evidence type="ECO:0000313" key="6">
    <source>
        <dbReference type="EMBL" id="OUC75744.1"/>
    </source>
</evidence>
<keyword evidence="2 4" id="KW-0238">DNA-binding</keyword>
<dbReference type="SUPFAM" id="SSF48498">
    <property type="entry name" value="Tetracyclin repressor-like, C-terminal domain"/>
    <property type="match status" value="1"/>
</dbReference>
<dbReference type="InterPro" id="IPR009057">
    <property type="entry name" value="Homeodomain-like_sf"/>
</dbReference>
<dbReference type="InterPro" id="IPR036271">
    <property type="entry name" value="Tet_transcr_reg_TetR-rel_C_sf"/>
</dbReference>
<evidence type="ECO:0000259" key="5">
    <source>
        <dbReference type="PROSITE" id="PS50977"/>
    </source>
</evidence>
<dbReference type="STRING" id="417102.CA982_25090"/>
<dbReference type="Pfam" id="PF00440">
    <property type="entry name" value="TetR_N"/>
    <property type="match status" value="1"/>
</dbReference>
<proteinExistence type="predicted"/>
<dbReference type="PANTHER" id="PTHR30055">
    <property type="entry name" value="HTH-TYPE TRANSCRIPTIONAL REGULATOR RUTR"/>
    <property type="match status" value="1"/>
</dbReference>
<evidence type="ECO:0000313" key="7">
    <source>
        <dbReference type="Proteomes" id="UP000194632"/>
    </source>
</evidence>
<dbReference type="InterPro" id="IPR050109">
    <property type="entry name" value="HTH-type_TetR-like_transc_reg"/>
</dbReference>
<dbReference type="PROSITE" id="PS50977">
    <property type="entry name" value="HTH_TETR_2"/>
    <property type="match status" value="1"/>
</dbReference>